<feature type="region of interest" description="Disordered" evidence="1">
    <location>
        <begin position="158"/>
        <end position="209"/>
    </location>
</feature>
<gene>
    <name evidence="4" type="ORF">DM01DRAFT_1335436</name>
</gene>
<dbReference type="AlphaFoldDB" id="A0A1X2GJC2"/>
<dbReference type="Gene3D" id="3.40.50.410">
    <property type="entry name" value="von Willebrand factor, type A domain"/>
    <property type="match status" value="1"/>
</dbReference>
<evidence type="ECO:0000313" key="5">
    <source>
        <dbReference type="Proteomes" id="UP000242146"/>
    </source>
</evidence>
<dbReference type="Pfam" id="PF11443">
    <property type="entry name" value="DUF2828"/>
    <property type="match status" value="1"/>
</dbReference>
<feature type="compositionally biased region" description="Basic and acidic residues" evidence="1">
    <location>
        <begin position="159"/>
        <end position="168"/>
    </location>
</feature>
<dbReference type="Pfam" id="PF25043">
    <property type="entry name" value="DUF7788"/>
    <property type="match status" value="1"/>
</dbReference>
<dbReference type="InterPro" id="IPR056690">
    <property type="entry name" value="DUF7788"/>
</dbReference>
<comment type="caution">
    <text evidence="4">The sequence shown here is derived from an EMBL/GenBank/DDBJ whole genome shotgun (WGS) entry which is preliminary data.</text>
</comment>
<name>A0A1X2GJC2_9FUNG</name>
<dbReference type="EMBL" id="MCGT01000012">
    <property type="protein sequence ID" value="ORX55138.1"/>
    <property type="molecule type" value="Genomic_DNA"/>
</dbReference>
<reference evidence="4 5" key="1">
    <citation type="submission" date="2016-07" db="EMBL/GenBank/DDBJ databases">
        <title>Pervasive Adenine N6-methylation of Active Genes in Fungi.</title>
        <authorList>
            <consortium name="DOE Joint Genome Institute"/>
            <person name="Mondo S.J."/>
            <person name="Dannebaum R.O."/>
            <person name="Kuo R.C."/>
            <person name="Labutti K."/>
            <person name="Haridas S."/>
            <person name="Kuo A."/>
            <person name="Salamov A."/>
            <person name="Ahrendt S.R."/>
            <person name="Lipzen A."/>
            <person name="Sullivan W."/>
            <person name="Andreopoulos W.B."/>
            <person name="Clum A."/>
            <person name="Lindquist E."/>
            <person name="Daum C."/>
            <person name="Ramamoorthy G.K."/>
            <person name="Gryganskyi A."/>
            <person name="Culley D."/>
            <person name="Magnuson J.K."/>
            <person name="James T.Y."/>
            <person name="O'Malley M.A."/>
            <person name="Stajich J.E."/>
            <person name="Spatafora J.W."/>
            <person name="Visel A."/>
            <person name="Grigoriev I.V."/>
        </authorList>
    </citation>
    <scope>NUCLEOTIDE SEQUENCE [LARGE SCALE GENOMIC DNA]</scope>
    <source>
        <strain evidence="4 5">NRRL 3301</strain>
    </source>
</reference>
<accession>A0A1X2GJC2</accession>
<organism evidence="4 5">
    <name type="scientific">Hesseltinella vesiculosa</name>
    <dbReference type="NCBI Taxonomy" id="101127"/>
    <lineage>
        <taxon>Eukaryota</taxon>
        <taxon>Fungi</taxon>
        <taxon>Fungi incertae sedis</taxon>
        <taxon>Mucoromycota</taxon>
        <taxon>Mucoromycotina</taxon>
        <taxon>Mucoromycetes</taxon>
        <taxon>Mucorales</taxon>
        <taxon>Cunninghamellaceae</taxon>
        <taxon>Hesseltinella</taxon>
    </lineage>
</organism>
<protein>
    <submittedName>
        <fullName evidence="4">Uncharacterized protein</fullName>
    </submittedName>
</protein>
<evidence type="ECO:0000256" key="1">
    <source>
        <dbReference type="SAM" id="MobiDB-lite"/>
    </source>
</evidence>
<dbReference type="Proteomes" id="UP000242146">
    <property type="component" value="Unassembled WGS sequence"/>
</dbReference>
<dbReference type="InterPro" id="IPR036465">
    <property type="entry name" value="vWFA_dom_sf"/>
</dbReference>
<proteinExistence type="predicted"/>
<dbReference type="PANTHER" id="PTHR31373">
    <property type="entry name" value="OS06G0652100 PROTEIN"/>
    <property type="match status" value="1"/>
</dbReference>
<dbReference type="OrthoDB" id="1149618at2759"/>
<feature type="domain" description="DUF2828" evidence="2">
    <location>
        <begin position="67"/>
        <end position="529"/>
    </location>
</feature>
<dbReference type="InterPro" id="IPR011205">
    <property type="entry name" value="UCP015417_vWA"/>
</dbReference>
<sequence length="771" mass="87144">MSFETFPSYLPFYESLHNQDALAKEVDALSSKTLANKAPNLRRAPKSHPFMLALKQVQQFSRVQNGNAQALTTTDNPCLDLFSSLPSFDDLHNKLEQAFEHDAMLTVAIIIHCRSIHDGKKEKNVFYKCFYWLLNNHPKTALENLQFVVKGAIPSRPVTDQDHLKSDDPATDSQQQAAATGEPMDTDVDKVDHMDTDDRHPQSIEKPVNPKPLFYKSHGCWKDLLNLVSIYVLGDTEDPANSTALSHPRQPVVSHVRSARQSRVALYREAAKERKEMHPKKAEKLLARHLREEDHKNQFAKEAAARTRQDVRHDRQQQVTHLLKHDPLYRALHFTVARLFATQLEQDLDVLRSFVVTEASTKYALGDRLSLAAKWAPSLASAHDKFSLMATSIAELLFLKDPVLAQDRRAYRLNGARDLYRRQVLGPLRRAMDLTETRMSKNEWKKIDFSHVSAKCMQDNRDLFARHAKVQFARYMRAVEKGERSVAGASLGPHELVQRALQVDDKTPREQLQLLNGQWASYLRDLTEATGGQTLQGSLAICDISNSMNYGSVPGVRPLDAAIGLSLTVLALSSPPFADMMMTFGDEPALLEINTSASIVEQAHQISKAPSGYSINFHKVFLDILLPMAIRFKIKQEDMVKRLFVFTCMQFNDMPTEETSSTEENDEGNKPSKFETLWESIVIKYHEAGYEPPEIVWWNLCDRQIPLAAQGSHDTPGMAMVAGYSQSMLKTFMQGDAIRSRQAKERPVITPLQLMQDDLAKPSFSGLQILD</sequence>
<dbReference type="PIRSF" id="PIRSF015417">
    <property type="entry name" value="T31B5_30_vWA"/>
    <property type="match status" value="1"/>
</dbReference>
<feature type="compositionally biased region" description="Basic and acidic residues" evidence="1">
    <location>
        <begin position="187"/>
        <end position="203"/>
    </location>
</feature>
<evidence type="ECO:0000313" key="4">
    <source>
        <dbReference type="EMBL" id="ORX55138.1"/>
    </source>
</evidence>
<evidence type="ECO:0000259" key="3">
    <source>
        <dbReference type="Pfam" id="PF25043"/>
    </source>
</evidence>
<dbReference type="InterPro" id="IPR058580">
    <property type="entry name" value="DUF2828"/>
</dbReference>
<feature type="domain" description="DUF7788" evidence="3">
    <location>
        <begin position="538"/>
        <end position="743"/>
    </location>
</feature>
<keyword evidence="5" id="KW-1185">Reference proteome</keyword>
<evidence type="ECO:0000259" key="2">
    <source>
        <dbReference type="Pfam" id="PF11443"/>
    </source>
</evidence>
<dbReference type="PANTHER" id="PTHR31373:SF27">
    <property type="entry name" value="TROVE DOMAIN-CONTAINING PROTEIN"/>
    <property type="match status" value="1"/>
</dbReference>